<keyword evidence="2" id="KW-1185">Reference proteome</keyword>
<evidence type="ECO:0000313" key="1">
    <source>
        <dbReference type="EMBL" id="CAH2404868.1"/>
    </source>
</evidence>
<sequence>MSAAVRLLSGPIPAAERNAYLYRFAGARTLLDHYSPVAAFLSSLVRFPKAPARSLMRLSLGVAVD</sequence>
<dbReference type="EMBL" id="CAKXZS010000032">
    <property type="protein sequence ID" value="CAH2404868.1"/>
    <property type="molecule type" value="Genomic_DNA"/>
</dbReference>
<comment type="caution">
    <text evidence="1">The sequence shown here is derived from an EMBL/GenBank/DDBJ whole genome shotgun (WGS) entry which is preliminary data.</text>
</comment>
<organism evidence="1 2">
    <name type="scientific">Mesorhizobium ventifaucium</name>
    <dbReference type="NCBI Taxonomy" id="666020"/>
    <lineage>
        <taxon>Bacteria</taxon>
        <taxon>Pseudomonadati</taxon>
        <taxon>Pseudomonadota</taxon>
        <taxon>Alphaproteobacteria</taxon>
        <taxon>Hyphomicrobiales</taxon>
        <taxon>Phyllobacteriaceae</taxon>
        <taxon>Mesorhizobium</taxon>
    </lineage>
</organism>
<name>A0ABM9E6X4_9HYPH</name>
<proteinExistence type="predicted"/>
<evidence type="ECO:0000313" key="2">
    <source>
        <dbReference type="Proteomes" id="UP001152604"/>
    </source>
</evidence>
<protein>
    <submittedName>
        <fullName evidence="1">Uncharacterized protein</fullName>
    </submittedName>
</protein>
<gene>
    <name evidence="1" type="ORF">MES4922_380010</name>
</gene>
<dbReference type="Proteomes" id="UP001152604">
    <property type="component" value="Unassembled WGS sequence"/>
</dbReference>
<reference evidence="1" key="1">
    <citation type="submission" date="2022-03" db="EMBL/GenBank/DDBJ databases">
        <authorList>
            <person name="Brunel B."/>
        </authorList>
    </citation>
    <scope>NUCLEOTIDE SEQUENCE</scope>
    <source>
        <strain evidence="1">STM4922sample</strain>
    </source>
</reference>
<accession>A0ABM9E6X4</accession>